<dbReference type="PANTHER" id="PTHR13620">
    <property type="entry name" value="3-5 EXONUCLEASE"/>
    <property type="match status" value="1"/>
</dbReference>
<proteinExistence type="predicted"/>
<sequence>MVQEGDRGDEINPQVTLLKLGTKYGCLLVKLDFKSRSVHYSLRHFLLTKNIIFVGVHTKEELIKLKCNYGLVIRNVVDLAGMNNFEAYGREKYYLFSGASYHARPVCNLMSLVNDLSVIQRARRGSWPNIWQWVENWGQDGLTEKQIEFATIEAYLVFRIAVKILKKYE</sequence>
<comment type="caution">
    <text evidence="4">The sequence shown here is derived from an EMBL/GenBank/DDBJ whole genome shotgun (WGS) entry which is preliminary data.</text>
</comment>
<gene>
    <name evidence="4" type="ORF">QN277_024161</name>
</gene>
<name>A0AAE1JG05_9FABA</name>
<evidence type="ECO:0000256" key="1">
    <source>
        <dbReference type="ARBA" id="ARBA00022722"/>
    </source>
</evidence>
<accession>A0AAE1JG05</accession>
<dbReference type="InterPro" id="IPR002562">
    <property type="entry name" value="3'-5'_exonuclease_dom"/>
</dbReference>
<evidence type="ECO:0000313" key="5">
    <source>
        <dbReference type="Proteomes" id="UP001293593"/>
    </source>
</evidence>
<dbReference type="Proteomes" id="UP001293593">
    <property type="component" value="Unassembled WGS sequence"/>
</dbReference>
<evidence type="ECO:0000313" key="4">
    <source>
        <dbReference type="EMBL" id="KAK4267374.1"/>
    </source>
</evidence>
<keyword evidence="2" id="KW-0378">Hydrolase</keyword>
<organism evidence="4 5">
    <name type="scientific">Acacia crassicarpa</name>
    <name type="common">northern wattle</name>
    <dbReference type="NCBI Taxonomy" id="499986"/>
    <lineage>
        <taxon>Eukaryota</taxon>
        <taxon>Viridiplantae</taxon>
        <taxon>Streptophyta</taxon>
        <taxon>Embryophyta</taxon>
        <taxon>Tracheophyta</taxon>
        <taxon>Spermatophyta</taxon>
        <taxon>Magnoliopsida</taxon>
        <taxon>eudicotyledons</taxon>
        <taxon>Gunneridae</taxon>
        <taxon>Pentapetalae</taxon>
        <taxon>rosids</taxon>
        <taxon>fabids</taxon>
        <taxon>Fabales</taxon>
        <taxon>Fabaceae</taxon>
        <taxon>Caesalpinioideae</taxon>
        <taxon>mimosoid clade</taxon>
        <taxon>Acacieae</taxon>
        <taxon>Acacia</taxon>
    </lineage>
</organism>
<dbReference type="GO" id="GO:0006139">
    <property type="term" value="P:nucleobase-containing compound metabolic process"/>
    <property type="evidence" value="ECO:0007669"/>
    <property type="project" value="InterPro"/>
</dbReference>
<evidence type="ECO:0000259" key="3">
    <source>
        <dbReference type="Pfam" id="PF01612"/>
    </source>
</evidence>
<dbReference type="InterPro" id="IPR036397">
    <property type="entry name" value="RNaseH_sf"/>
</dbReference>
<dbReference type="AlphaFoldDB" id="A0AAE1JG05"/>
<dbReference type="InterPro" id="IPR012337">
    <property type="entry name" value="RNaseH-like_sf"/>
</dbReference>
<dbReference type="GO" id="GO:0005737">
    <property type="term" value="C:cytoplasm"/>
    <property type="evidence" value="ECO:0007669"/>
    <property type="project" value="TreeGrafter"/>
</dbReference>
<keyword evidence="5" id="KW-1185">Reference proteome</keyword>
<dbReference type="PANTHER" id="PTHR13620:SF102">
    <property type="entry name" value="PROTEIN RISC-INTERACTING CLEARING 3'-5' EXORIBONUCLEASE 2"/>
    <property type="match status" value="1"/>
</dbReference>
<dbReference type="GO" id="GO:0008408">
    <property type="term" value="F:3'-5' exonuclease activity"/>
    <property type="evidence" value="ECO:0007669"/>
    <property type="project" value="InterPro"/>
</dbReference>
<dbReference type="InterPro" id="IPR051132">
    <property type="entry name" value="3-5_Exonuclease_domain"/>
</dbReference>
<reference evidence="4" key="1">
    <citation type="submission" date="2023-10" db="EMBL/GenBank/DDBJ databases">
        <title>Chromosome-level genome of the transformable northern wattle, Acacia crassicarpa.</title>
        <authorList>
            <person name="Massaro I."/>
            <person name="Sinha N.R."/>
            <person name="Poethig S."/>
            <person name="Leichty A.R."/>
        </authorList>
    </citation>
    <scope>NUCLEOTIDE SEQUENCE</scope>
    <source>
        <strain evidence="4">Acra3RX</strain>
        <tissue evidence="4">Leaf</tissue>
    </source>
</reference>
<dbReference type="Pfam" id="PF01612">
    <property type="entry name" value="DNA_pol_A_exo1"/>
    <property type="match status" value="1"/>
</dbReference>
<feature type="domain" description="3'-5' exonuclease" evidence="3">
    <location>
        <begin position="10"/>
        <end position="167"/>
    </location>
</feature>
<keyword evidence="1" id="KW-0540">Nuclease</keyword>
<dbReference type="SUPFAM" id="SSF53098">
    <property type="entry name" value="Ribonuclease H-like"/>
    <property type="match status" value="1"/>
</dbReference>
<evidence type="ECO:0000256" key="2">
    <source>
        <dbReference type="ARBA" id="ARBA00022801"/>
    </source>
</evidence>
<dbReference type="Gene3D" id="3.30.420.10">
    <property type="entry name" value="Ribonuclease H-like superfamily/Ribonuclease H"/>
    <property type="match status" value="1"/>
</dbReference>
<dbReference type="GO" id="GO:0003676">
    <property type="term" value="F:nucleic acid binding"/>
    <property type="evidence" value="ECO:0007669"/>
    <property type="project" value="InterPro"/>
</dbReference>
<dbReference type="EMBL" id="JAWXYG010000007">
    <property type="protein sequence ID" value="KAK4267374.1"/>
    <property type="molecule type" value="Genomic_DNA"/>
</dbReference>
<protein>
    <recommendedName>
        <fullName evidence="3">3'-5' exonuclease domain-containing protein</fullName>
    </recommendedName>
</protein>
<dbReference type="GO" id="GO:0005634">
    <property type="term" value="C:nucleus"/>
    <property type="evidence" value="ECO:0007669"/>
    <property type="project" value="TreeGrafter"/>
</dbReference>